<dbReference type="EMBL" id="FNHE01000011">
    <property type="protein sequence ID" value="SDN03572.1"/>
    <property type="molecule type" value="Genomic_DNA"/>
</dbReference>
<reference evidence="2" key="1">
    <citation type="submission" date="2016-10" db="EMBL/GenBank/DDBJ databases">
        <authorList>
            <person name="Varghese N."/>
            <person name="Submissions S."/>
        </authorList>
    </citation>
    <scope>NUCLEOTIDE SEQUENCE [LARGE SCALE GENOMIC DNA]</scope>
    <source>
        <strain evidence="2">DSM 45419</strain>
    </source>
</reference>
<gene>
    <name evidence="1" type="ORF">SAMN05660642_03876</name>
</gene>
<dbReference type="STRING" id="1137991.SAMN05660642_03876"/>
<dbReference type="OrthoDB" id="5196172at2"/>
<evidence type="ECO:0000313" key="1">
    <source>
        <dbReference type="EMBL" id="SDN03572.1"/>
    </source>
</evidence>
<dbReference type="RefSeq" id="WP_091222200.1">
    <property type="nucleotide sequence ID" value="NZ_FNHE01000011.1"/>
</dbReference>
<organism evidence="1 2">
    <name type="scientific">Geodermatophilus siccatus</name>
    <dbReference type="NCBI Taxonomy" id="1137991"/>
    <lineage>
        <taxon>Bacteria</taxon>
        <taxon>Bacillati</taxon>
        <taxon>Actinomycetota</taxon>
        <taxon>Actinomycetes</taxon>
        <taxon>Geodermatophilales</taxon>
        <taxon>Geodermatophilaceae</taxon>
        <taxon>Geodermatophilus</taxon>
    </lineage>
</organism>
<proteinExistence type="predicted"/>
<name>A0A1G9Y392_9ACTN</name>
<evidence type="ECO:0000313" key="2">
    <source>
        <dbReference type="Proteomes" id="UP000198680"/>
    </source>
</evidence>
<sequence length="68" mass="7276">MAPAVVPLSEIDRRIVEAHRELGTARSTFARSPSGAAVAACQTAEDRLNELLDARLDTMTAARRARAA</sequence>
<dbReference type="AlphaFoldDB" id="A0A1G9Y392"/>
<dbReference type="Proteomes" id="UP000198680">
    <property type="component" value="Unassembled WGS sequence"/>
</dbReference>
<keyword evidence="2" id="KW-1185">Reference proteome</keyword>
<protein>
    <submittedName>
        <fullName evidence="1">Uncharacterized protein</fullName>
    </submittedName>
</protein>
<accession>A0A1G9Y392</accession>